<dbReference type="EMBL" id="MTEJ01000357">
    <property type="protein sequence ID" value="OQX04120.1"/>
    <property type="molecule type" value="Genomic_DNA"/>
</dbReference>
<gene>
    <name evidence="1" type="ORF">BWK73_37255</name>
</gene>
<name>A0A1Y1QF04_9GAMM</name>
<sequence>TNLLTNSNFRLKGYYVTDLNLDGTTIYSGPGNDINLLLGNVLLHPSNSLMAANYMMLGSIPK</sequence>
<accession>A0A1Y1QF04</accession>
<proteinExistence type="predicted"/>
<dbReference type="AlphaFoldDB" id="A0A1Y1QF04"/>
<dbReference type="Proteomes" id="UP000192491">
    <property type="component" value="Unassembled WGS sequence"/>
</dbReference>
<evidence type="ECO:0000313" key="1">
    <source>
        <dbReference type="EMBL" id="OQX04120.1"/>
    </source>
</evidence>
<protein>
    <submittedName>
        <fullName evidence="1">Uncharacterized protein</fullName>
    </submittedName>
</protein>
<reference evidence="1 2" key="1">
    <citation type="submission" date="2017-01" db="EMBL/GenBank/DDBJ databases">
        <title>Novel large sulfur bacteria in the metagenomes of groundwater-fed chemosynthetic microbial mats in the Lake Huron basin.</title>
        <authorList>
            <person name="Sharrar A.M."/>
            <person name="Flood B.E."/>
            <person name="Bailey J.V."/>
            <person name="Jones D.S."/>
            <person name="Biddanda B."/>
            <person name="Ruberg S.A."/>
            <person name="Marcus D.N."/>
            <person name="Dick G.J."/>
        </authorList>
    </citation>
    <scope>NUCLEOTIDE SEQUENCE [LARGE SCALE GENOMIC DNA]</scope>
    <source>
        <strain evidence="1">A8</strain>
    </source>
</reference>
<feature type="non-terminal residue" evidence="1">
    <location>
        <position position="1"/>
    </location>
</feature>
<organism evidence="1 2">
    <name type="scientific">Thiothrix lacustris</name>
    <dbReference type="NCBI Taxonomy" id="525917"/>
    <lineage>
        <taxon>Bacteria</taxon>
        <taxon>Pseudomonadati</taxon>
        <taxon>Pseudomonadota</taxon>
        <taxon>Gammaproteobacteria</taxon>
        <taxon>Thiotrichales</taxon>
        <taxon>Thiotrichaceae</taxon>
        <taxon>Thiothrix</taxon>
    </lineage>
</organism>
<comment type="caution">
    <text evidence="1">The sequence shown here is derived from an EMBL/GenBank/DDBJ whole genome shotgun (WGS) entry which is preliminary data.</text>
</comment>
<evidence type="ECO:0000313" key="2">
    <source>
        <dbReference type="Proteomes" id="UP000192491"/>
    </source>
</evidence>